<dbReference type="RefSeq" id="WP_174606031.1">
    <property type="nucleotide sequence ID" value="NZ_CP054490.1"/>
</dbReference>
<name>A0A6N0HQI0_9GAMM</name>
<proteinExistence type="predicted"/>
<evidence type="ECO:0008006" key="3">
    <source>
        <dbReference type="Google" id="ProtNLM"/>
    </source>
</evidence>
<keyword evidence="2" id="KW-1185">Reference proteome</keyword>
<organism evidence="1 2">
    <name type="scientific">Candidatus Ruthia endofausta</name>
    <dbReference type="NCBI Taxonomy" id="2738852"/>
    <lineage>
        <taxon>Bacteria</taxon>
        <taxon>Pseudomonadati</taxon>
        <taxon>Pseudomonadota</taxon>
        <taxon>Gammaproteobacteria</taxon>
        <taxon>Candidatus Pseudothioglobaceae</taxon>
        <taxon>Candidatus Ruthturnera</taxon>
    </lineage>
</organism>
<reference evidence="1 2" key="1">
    <citation type="submission" date="2020-05" db="EMBL/GenBank/DDBJ databases">
        <title>Horizontal transmission and recombination maintain forever young bacterial symbiont genomes.</title>
        <authorList>
            <person name="Russell S.L."/>
            <person name="Pepper-Tunick E."/>
            <person name="Svedberg J."/>
            <person name="Byrne A."/>
            <person name="Ruelas Castillo J."/>
            <person name="Vollmers C."/>
            <person name="Beinart R.A."/>
            <person name="Corbett-Detig R."/>
        </authorList>
    </citation>
    <scope>NUCLEOTIDE SEQUENCE [LARGE SCALE GENOMIC DNA]</scope>
    <source>
        <strain evidence="1">JDF_Ridge</strain>
    </source>
</reference>
<evidence type="ECO:0000313" key="2">
    <source>
        <dbReference type="Proteomes" id="UP000509429"/>
    </source>
</evidence>
<dbReference type="EMBL" id="CP054490">
    <property type="protein sequence ID" value="QKQ24595.1"/>
    <property type="molecule type" value="Genomic_DNA"/>
</dbReference>
<dbReference type="Proteomes" id="UP000509429">
    <property type="component" value="Chromosome"/>
</dbReference>
<sequence length="101" mass="11256">MCQYKTLTNLASFVPNGQLGQLFAQAKAYNKINIELAKLLPSTLKSLELCLIKDNTATLITHNQAIAFRAQKQLVILLELLTQIPALESVIHVEIKININK</sequence>
<dbReference type="KEGG" id="reo:HUE58_05695"/>
<dbReference type="AlphaFoldDB" id="A0A6N0HQI0"/>
<evidence type="ECO:0000313" key="1">
    <source>
        <dbReference type="EMBL" id="QKQ24595.1"/>
    </source>
</evidence>
<protein>
    <recommendedName>
        <fullName evidence="3">DUF721 domain-containing protein</fullName>
    </recommendedName>
</protein>
<gene>
    <name evidence="1" type="ORF">HUE58_05695</name>
</gene>
<accession>A0A6N0HQI0</accession>